<dbReference type="CDD" id="cd03445">
    <property type="entry name" value="Thioesterase_II_repeat2"/>
    <property type="match status" value="1"/>
</dbReference>
<evidence type="ECO:0000259" key="4">
    <source>
        <dbReference type="Pfam" id="PF13622"/>
    </source>
</evidence>
<dbReference type="GO" id="GO:0006637">
    <property type="term" value="P:acyl-CoA metabolic process"/>
    <property type="evidence" value="ECO:0007669"/>
    <property type="project" value="InterPro"/>
</dbReference>
<dbReference type="EMBL" id="FOEE01000001">
    <property type="protein sequence ID" value="SEO45732.1"/>
    <property type="molecule type" value="Genomic_DNA"/>
</dbReference>
<dbReference type="Pfam" id="PF20789">
    <property type="entry name" value="4HBT_3C"/>
    <property type="match status" value="1"/>
</dbReference>
<dbReference type="GO" id="GO:0047617">
    <property type="term" value="F:fatty acyl-CoA hydrolase activity"/>
    <property type="evidence" value="ECO:0007669"/>
    <property type="project" value="InterPro"/>
</dbReference>
<keyword evidence="2" id="KW-0378">Hydrolase</keyword>
<dbReference type="STRING" id="673521.SAMN05660991_00397"/>
<dbReference type="GO" id="GO:0009062">
    <property type="term" value="P:fatty acid catabolic process"/>
    <property type="evidence" value="ECO:0007669"/>
    <property type="project" value="TreeGrafter"/>
</dbReference>
<proteinExistence type="inferred from homology"/>
<dbReference type="InterPro" id="IPR042171">
    <property type="entry name" value="Acyl-CoA_hotdog"/>
</dbReference>
<accession>A0A1H8PUQ3</accession>
<dbReference type="Gene3D" id="2.40.160.210">
    <property type="entry name" value="Acyl-CoA thioesterase, double hotdog domain"/>
    <property type="match status" value="1"/>
</dbReference>
<evidence type="ECO:0000256" key="2">
    <source>
        <dbReference type="ARBA" id="ARBA00022801"/>
    </source>
</evidence>
<dbReference type="InterPro" id="IPR029069">
    <property type="entry name" value="HotDog_dom_sf"/>
</dbReference>
<name>A0A1H8PUQ3_9ACTN</name>
<feature type="domain" description="Acyl-CoA thioesterase-like N-terminal HotDog" evidence="4">
    <location>
        <begin position="39"/>
        <end position="114"/>
    </location>
</feature>
<evidence type="ECO:0000256" key="3">
    <source>
        <dbReference type="SAM" id="MobiDB-lite"/>
    </source>
</evidence>
<dbReference type="InterPro" id="IPR049449">
    <property type="entry name" value="TesB_ACOT8-like_N"/>
</dbReference>
<sequence length="269" mass="29304">MTAIEGAEGAALLTDLMTLRELTPDRWLAEAVAPGRHNGLYGGQVAAQALVAAARTVVPERLPHSLHGYFLRRGDARQPVTFDVERDRDGHSYSARTVVARQEGRVIFRMSASFCRPEEGPDRQSVAMPATRSPEESQALPSILPGVSVRDPEPSAERTHPMRTWLRAAGCTDGDAVHQAAVLVYVSDLFSGLAHLMGPRVRAMASLDHAVWFHRPVRMDDWVLMDNVGTTVAAARGWYTGTLFDRSGAALASIAQEMVVREARGPEEG</sequence>
<evidence type="ECO:0000313" key="6">
    <source>
        <dbReference type="EMBL" id="SEO45732.1"/>
    </source>
</evidence>
<keyword evidence="7" id="KW-1185">Reference proteome</keyword>
<dbReference type="PANTHER" id="PTHR11066:SF34">
    <property type="entry name" value="ACYL-COENZYME A THIOESTERASE 8"/>
    <property type="match status" value="1"/>
</dbReference>
<comment type="similarity">
    <text evidence="1">Belongs to the C/M/P thioester hydrolase family.</text>
</comment>
<feature type="compositionally biased region" description="Basic and acidic residues" evidence="3">
    <location>
        <begin position="150"/>
        <end position="159"/>
    </location>
</feature>
<dbReference type="CDD" id="cd03444">
    <property type="entry name" value="Thioesterase_II_repeat1"/>
    <property type="match status" value="1"/>
</dbReference>
<dbReference type="Pfam" id="PF13622">
    <property type="entry name" value="4HBT_3"/>
    <property type="match status" value="1"/>
</dbReference>
<dbReference type="InterPro" id="IPR003703">
    <property type="entry name" value="Acyl_CoA_thio"/>
</dbReference>
<evidence type="ECO:0000259" key="5">
    <source>
        <dbReference type="Pfam" id="PF20789"/>
    </source>
</evidence>
<dbReference type="Proteomes" id="UP000198960">
    <property type="component" value="Unassembled WGS sequence"/>
</dbReference>
<protein>
    <submittedName>
        <fullName evidence="6">Acyl-CoA thioesterase-2</fullName>
    </submittedName>
</protein>
<evidence type="ECO:0000313" key="7">
    <source>
        <dbReference type="Proteomes" id="UP000198960"/>
    </source>
</evidence>
<evidence type="ECO:0000256" key="1">
    <source>
        <dbReference type="ARBA" id="ARBA00006538"/>
    </source>
</evidence>
<dbReference type="AlphaFoldDB" id="A0A1H8PUQ3"/>
<dbReference type="PANTHER" id="PTHR11066">
    <property type="entry name" value="ACYL-COA THIOESTERASE"/>
    <property type="match status" value="1"/>
</dbReference>
<dbReference type="InterPro" id="IPR049450">
    <property type="entry name" value="ACOT8-like_C"/>
</dbReference>
<feature type="region of interest" description="Disordered" evidence="3">
    <location>
        <begin position="118"/>
        <end position="159"/>
    </location>
</feature>
<dbReference type="RefSeq" id="WP_211435422.1">
    <property type="nucleotide sequence ID" value="NZ_FOEE01000001.1"/>
</dbReference>
<dbReference type="SUPFAM" id="SSF54637">
    <property type="entry name" value="Thioesterase/thiol ester dehydrase-isomerase"/>
    <property type="match status" value="2"/>
</dbReference>
<feature type="domain" description="Acyl-CoA thioesterase-like C-terminal" evidence="5">
    <location>
        <begin position="141"/>
        <end position="260"/>
    </location>
</feature>
<organism evidence="6 7">
    <name type="scientific">Trujillonella endophytica</name>
    <dbReference type="NCBI Taxonomy" id="673521"/>
    <lineage>
        <taxon>Bacteria</taxon>
        <taxon>Bacillati</taxon>
        <taxon>Actinomycetota</taxon>
        <taxon>Actinomycetes</taxon>
        <taxon>Geodermatophilales</taxon>
        <taxon>Geodermatophilaceae</taxon>
        <taxon>Trujillonella</taxon>
    </lineage>
</organism>
<gene>
    <name evidence="6" type="ORF">SAMN05660991_00397</name>
</gene>
<reference evidence="7" key="1">
    <citation type="submission" date="2016-10" db="EMBL/GenBank/DDBJ databases">
        <authorList>
            <person name="Varghese N."/>
            <person name="Submissions S."/>
        </authorList>
    </citation>
    <scope>NUCLEOTIDE SEQUENCE [LARGE SCALE GENOMIC DNA]</scope>
    <source>
        <strain evidence="7">DSM 45413</strain>
    </source>
</reference>